<reference evidence="3 4" key="1">
    <citation type="submission" date="2015-11" db="EMBL/GenBank/DDBJ databases">
        <title>Draft genome sequence of Paramesorhizobium deserti A-3-E, a strain highly resistant to diverse beta-lactam antibiotics.</title>
        <authorList>
            <person name="Lv R."/>
            <person name="Yang X."/>
            <person name="Fang N."/>
            <person name="Guo J."/>
            <person name="Luo X."/>
            <person name="Peng F."/>
            <person name="Yang R."/>
            <person name="Cui Y."/>
            <person name="Fang C."/>
            <person name="Song Y."/>
        </authorList>
    </citation>
    <scope>NUCLEOTIDE SEQUENCE [LARGE SCALE GENOMIC DNA]</scope>
    <source>
        <strain evidence="3 4">A-3-E</strain>
    </source>
</reference>
<keyword evidence="4" id="KW-1185">Reference proteome</keyword>
<feature type="domain" description="Acyltransferase 3" evidence="2">
    <location>
        <begin position="35"/>
        <end position="362"/>
    </location>
</feature>
<feature type="transmembrane region" description="Helical" evidence="1">
    <location>
        <begin position="343"/>
        <end position="364"/>
    </location>
</feature>
<feature type="transmembrane region" description="Helical" evidence="1">
    <location>
        <begin position="248"/>
        <end position="270"/>
    </location>
</feature>
<evidence type="ECO:0000256" key="1">
    <source>
        <dbReference type="SAM" id="Phobius"/>
    </source>
</evidence>
<sequence>MTFDIEFSAGERSNVKFAPLEALENGGIMASQRYDNIDALRAIAATAVLIQHFFGDVIREASNPLGPLLPIFSASVGNFDLGRFGVILFFLISGFVVPFSIRGTQPLKRFAISRFFRLYPAMWLAIFILSAIFTLGGQEPSAATIIANMTMVPTFLGQPWLSGIYWTLSIELVFYCFCALLFWRSVLFRPLAVTALALMLVASTVGPIILRLSGGMHLPVQYVGLHVSFLFCGLLLRMAMVDRMRSAWTGAGVVALVQFAALMAIGSFSLERGDSFFIIGKAPIIYAYIAAFVLFIASVRLGKPHSPALSLIGAISYSIYLFHGPIALIVYHYIPLTGEYRDLLVGFASLTLTFLFSWLVYRFLETPMIALGRKMSNPPQTPLVPQSS</sequence>
<organism evidence="3 4">
    <name type="scientific">Paramesorhizobium deserti</name>
    <dbReference type="NCBI Taxonomy" id="1494590"/>
    <lineage>
        <taxon>Bacteria</taxon>
        <taxon>Pseudomonadati</taxon>
        <taxon>Pseudomonadota</taxon>
        <taxon>Alphaproteobacteria</taxon>
        <taxon>Hyphomicrobiales</taxon>
        <taxon>Phyllobacteriaceae</taxon>
        <taxon>Paramesorhizobium</taxon>
    </lineage>
</organism>
<accession>A0A135I1P6</accession>
<dbReference type="STRING" id="1494590.ATN84_06505"/>
<dbReference type="InterPro" id="IPR002656">
    <property type="entry name" value="Acyl_transf_3_dom"/>
</dbReference>
<dbReference type="OrthoDB" id="9807745at2"/>
<dbReference type="GO" id="GO:0016747">
    <property type="term" value="F:acyltransferase activity, transferring groups other than amino-acyl groups"/>
    <property type="evidence" value="ECO:0007669"/>
    <property type="project" value="InterPro"/>
</dbReference>
<dbReference type="PANTHER" id="PTHR23028">
    <property type="entry name" value="ACETYLTRANSFERASE"/>
    <property type="match status" value="1"/>
</dbReference>
<dbReference type="InterPro" id="IPR050879">
    <property type="entry name" value="Acyltransferase_3"/>
</dbReference>
<gene>
    <name evidence="3" type="ORF">ATN84_06505</name>
</gene>
<comment type="caution">
    <text evidence="3">The sequence shown here is derived from an EMBL/GenBank/DDBJ whole genome shotgun (WGS) entry which is preliminary data.</text>
</comment>
<protein>
    <recommendedName>
        <fullName evidence="2">Acyltransferase 3 domain-containing protein</fullName>
    </recommendedName>
</protein>
<keyword evidence="1" id="KW-0812">Transmembrane</keyword>
<name>A0A135I1P6_9HYPH</name>
<dbReference type="AlphaFoldDB" id="A0A135I1P6"/>
<evidence type="ECO:0000313" key="3">
    <source>
        <dbReference type="EMBL" id="KXF79357.1"/>
    </source>
</evidence>
<feature type="transmembrane region" description="Helical" evidence="1">
    <location>
        <begin position="84"/>
        <end position="103"/>
    </location>
</feature>
<feature type="transmembrane region" description="Helical" evidence="1">
    <location>
        <begin position="190"/>
        <end position="210"/>
    </location>
</feature>
<evidence type="ECO:0000259" key="2">
    <source>
        <dbReference type="Pfam" id="PF01757"/>
    </source>
</evidence>
<dbReference type="Pfam" id="PF01757">
    <property type="entry name" value="Acyl_transf_3"/>
    <property type="match status" value="1"/>
</dbReference>
<dbReference type="PANTHER" id="PTHR23028:SF53">
    <property type="entry name" value="ACYL_TRANSF_3 DOMAIN-CONTAINING PROTEIN"/>
    <property type="match status" value="1"/>
</dbReference>
<evidence type="ECO:0000313" key="4">
    <source>
        <dbReference type="Proteomes" id="UP000070107"/>
    </source>
</evidence>
<keyword evidence="1" id="KW-1133">Transmembrane helix</keyword>
<dbReference type="Proteomes" id="UP000070107">
    <property type="component" value="Unassembled WGS sequence"/>
</dbReference>
<feature type="transmembrane region" description="Helical" evidence="1">
    <location>
        <begin position="115"/>
        <end position="135"/>
    </location>
</feature>
<keyword evidence="1" id="KW-0472">Membrane</keyword>
<feature type="transmembrane region" description="Helical" evidence="1">
    <location>
        <begin position="163"/>
        <end position="183"/>
    </location>
</feature>
<feature type="transmembrane region" description="Helical" evidence="1">
    <location>
        <begin position="276"/>
        <end position="297"/>
    </location>
</feature>
<feature type="transmembrane region" description="Helical" evidence="1">
    <location>
        <begin position="309"/>
        <end position="331"/>
    </location>
</feature>
<dbReference type="EMBL" id="LNTU01000001">
    <property type="protein sequence ID" value="KXF79357.1"/>
    <property type="molecule type" value="Genomic_DNA"/>
</dbReference>
<feature type="transmembrane region" description="Helical" evidence="1">
    <location>
        <begin position="216"/>
        <end position="236"/>
    </location>
</feature>
<dbReference type="GO" id="GO:0016020">
    <property type="term" value="C:membrane"/>
    <property type="evidence" value="ECO:0007669"/>
    <property type="project" value="TreeGrafter"/>
</dbReference>
<proteinExistence type="predicted"/>
<dbReference type="GO" id="GO:0000271">
    <property type="term" value="P:polysaccharide biosynthetic process"/>
    <property type="evidence" value="ECO:0007669"/>
    <property type="project" value="TreeGrafter"/>
</dbReference>